<dbReference type="InterPro" id="IPR004679">
    <property type="entry name" value="2-OHcarboxylate_transport"/>
</dbReference>
<dbReference type="PANTHER" id="PTHR40033:SF1">
    <property type="entry name" value="CITRATE-SODIUM SYMPORTER"/>
    <property type="match status" value="1"/>
</dbReference>
<feature type="transmembrane region" description="Helical" evidence="1">
    <location>
        <begin position="85"/>
        <end position="107"/>
    </location>
</feature>
<accession>A0ABN2THI9</accession>
<comment type="caution">
    <text evidence="2">The sequence shown here is derived from an EMBL/GenBank/DDBJ whole genome shotgun (WGS) entry which is preliminary data.</text>
</comment>
<reference evidence="2 3" key="1">
    <citation type="journal article" date="2019" name="Int. J. Syst. Evol. Microbiol.">
        <title>The Global Catalogue of Microorganisms (GCM) 10K type strain sequencing project: providing services to taxonomists for standard genome sequencing and annotation.</title>
        <authorList>
            <consortium name="The Broad Institute Genomics Platform"/>
            <consortium name="The Broad Institute Genome Sequencing Center for Infectious Disease"/>
            <person name="Wu L."/>
            <person name="Ma J."/>
        </authorList>
    </citation>
    <scope>NUCLEOTIDE SEQUENCE [LARGE SCALE GENOMIC DNA]</scope>
    <source>
        <strain evidence="2 3">JCM 14546</strain>
    </source>
</reference>
<evidence type="ECO:0000313" key="2">
    <source>
        <dbReference type="EMBL" id="GAA2009738.1"/>
    </source>
</evidence>
<keyword evidence="1" id="KW-1133">Transmembrane helix</keyword>
<name>A0ABN2THI9_9MICO</name>
<evidence type="ECO:0008006" key="4">
    <source>
        <dbReference type="Google" id="ProtNLM"/>
    </source>
</evidence>
<organism evidence="2 3">
    <name type="scientific">Brevibacterium samyangense</name>
    <dbReference type="NCBI Taxonomy" id="366888"/>
    <lineage>
        <taxon>Bacteria</taxon>
        <taxon>Bacillati</taxon>
        <taxon>Actinomycetota</taxon>
        <taxon>Actinomycetes</taxon>
        <taxon>Micrococcales</taxon>
        <taxon>Brevibacteriaceae</taxon>
        <taxon>Brevibacterium</taxon>
    </lineage>
</organism>
<keyword evidence="1" id="KW-0812">Transmembrane</keyword>
<feature type="transmembrane region" description="Helical" evidence="1">
    <location>
        <begin position="51"/>
        <end position="73"/>
    </location>
</feature>
<dbReference type="Pfam" id="PF03390">
    <property type="entry name" value="2HCT"/>
    <property type="match status" value="1"/>
</dbReference>
<dbReference type="PANTHER" id="PTHR40033">
    <property type="entry name" value="NA(+)-MALATE SYMPORTER"/>
    <property type="match status" value="1"/>
</dbReference>
<keyword evidence="3" id="KW-1185">Reference proteome</keyword>
<proteinExistence type="predicted"/>
<feature type="transmembrane region" description="Helical" evidence="1">
    <location>
        <begin position="26"/>
        <end position="44"/>
    </location>
</feature>
<dbReference type="EMBL" id="BAAANO010000018">
    <property type="protein sequence ID" value="GAA2009738.1"/>
    <property type="molecule type" value="Genomic_DNA"/>
</dbReference>
<evidence type="ECO:0000256" key="1">
    <source>
        <dbReference type="SAM" id="Phobius"/>
    </source>
</evidence>
<keyword evidence="1" id="KW-0472">Membrane</keyword>
<dbReference type="Proteomes" id="UP001500755">
    <property type="component" value="Unassembled WGS sequence"/>
</dbReference>
<evidence type="ECO:0000313" key="3">
    <source>
        <dbReference type="Proteomes" id="UP001500755"/>
    </source>
</evidence>
<sequence>MCRGPTFLVLLLIVLAAAYFELLPTNIVSGMALAMLLGFGLKALGDAIPVFNTFGGGALMCILGPALIVFSGLMPESFATLADDFYNELGFSEFVVTGLIVGSLLGMDRRLLVNV</sequence>
<gene>
    <name evidence="2" type="ORF">GCM10009755_20790</name>
</gene>
<protein>
    <recommendedName>
        <fullName evidence="4">Citrate:sodium symporter</fullName>
    </recommendedName>
</protein>